<organism evidence="1">
    <name type="scientific">freshwater metagenome</name>
    <dbReference type="NCBI Taxonomy" id="449393"/>
    <lineage>
        <taxon>unclassified sequences</taxon>
        <taxon>metagenomes</taxon>
        <taxon>ecological metagenomes</taxon>
    </lineage>
</organism>
<protein>
    <submittedName>
        <fullName evidence="1">Unannotated protein</fullName>
    </submittedName>
</protein>
<reference evidence="1" key="1">
    <citation type="submission" date="2020-05" db="EMBL/GenBank/DDBJ databases">
        <authorList>
            <person name="Chiriac C."/>
            <person name="Salcher M."/>
            <person name="Ghai R."/>
            <person name="Kavagutti S V."/>
        </authorList>
    </citation>
    <scope>NUCLEOTIDE SEQUENCE</scope>
</reference>
<dbReference type="EMBL" id="CAFBQV010000019">
    <property type="protein sequence ID" value="CAB5060059.1"/>
    <property type="molecule type" value="Genomic_DNA"/>
</dbReference>
<dbReference type="InterPro" id="IPR029756">
    <property type="entry name" value="MTH1187/YkoF-like"/>
</dbReference>
<dbReference type="AlphaFoldDB" id="A0A6J7U162"/>
<sequence length="86" mass="9199">MLGYIERQMLTVEFTIEPFVEGDPGAHVTAAVAAVEAHGIAVDFGPFGSLFSVDDKNLPIVIGDLLRVAYENGATFVNIAVSRFNS</sequence>
<name>A0A6J7U162_9ZZZZ</name>
<gene>
    <name evidence="1" type="ORF">UFOPK4345_00233</name>
</gene>
<proteinExistence type="predicted"/>
<dbReference type="SUPFAM" id="SSF89957">
    <property type="entry name" value="MTH1187/YkoF-like"/>
    <property type="match status" value="1"/>
</dbReference>
<evidence type="ECO:0000313" key="1">
    <source>
        <dbReference type="EMBL" id="CAB5060059.1"/>
    </source>
</evidence>
<accession>A0A6J7U162</accession>